<sequence length="942" mass="105546">MEFVTVVHRHTPQLSLIDPRGLAAATVVYHQTPDSVTRPAPRTTRQIYSVPGHLVANQDPRLSAGGVGVDAVTRVNSLSGAVLLAQSVDAGWRLSLQDETGQVRQQWDGMGNMSCFEFDGMGRPLSIEQSTAHGPDLCIERFYYGSCGPEFSQRNHCGQLIRHADTAGVHAVAHFGLQGAPLEESRRFLTEFEHVGWPANEDEQDALLEPGADKIYTTRWQYSVLGESLLQIDAAGHARRYRYDLAGQLEAAWLVVADKDERLLVSDQMYNASGKIEQEKAGNGVISMWTYDPADDRMRQLSARKGGRVLQDLRYDYDPVGNIISMDDQSQPVTWFANQRVDPINRYCYDSLYQLISATGREVASAGNGPGLPGLISPVDPSRLQNYLQTWSYDAGGNRIEQRHSDRPSHFMDIAPDSNRGLVRVEGKEPDFGASFDSNGNLKVLVPGQLMRWTVRNQLAEVILVHRPGAENDSERYLYDSAGLRVRKLRTLLAAKVTRKVQVRYLPGLEIRTEGADTDDEVLHVITTQAGRSSVRLLHWKEGRPSEISKDQLRYSLDDLLGSSALELDEQADLISYEGYYPYGGTAWWMGRSQVEVKYKFVRYSGKELDVTGLYYYGFRYYAPWLGRWINPDPAWGIDGLNFYKMVRNNPIVLRDEFGLYSGVGDIDEIAVEQVLGYRILGRGRSQQTPSTNLLLDRGLDAAQRVLHQTIAELESGSAMDTRLDDVYGKGIGIGFKPALINWYKKLRNEFVSYISGSNRDQFVFLNSVQKKNSTLAFVFPQDKHRRVFLTAKAVQDEKKTLNLAMTLIHEVSHLVLNTHDFYYYSEAALSNEDYHGLLDGLKYEAEVASKGLEGSPSDIVKKLTALVADKKISDRELVGIFGTANLSTLARGIETDPQFRSRALFYNADSFSMTAMLVGGGALRNLFRHNSNPMPEPEPDY</sequence>
<dbReference type="OrthoDB" id="8596416at2"/>
<protein>
    <submittedName>
        <fullName evidence="1">Uncharacterized protein</fullName>
    </submittedName>
</protein>
<dbReference type="AlphaFoldDB" id="A0A2S3VJN6"/>
<accession>A0A2S3VJN6</accession>
<comment type="caution">
    <text evidence="1">The sequence shown here is derived from an EMBL/GenBank/DDBJ whole genome shotgun (WGS) entry which is preliminary data.</text>
</comment>
<evidence type="ECO:0000313" key="1">
    <source>
        <dbReference type="EMBL" id="POF40156.1"/>
    </source>
</evidence>
<evidence type="ECO:0000313" key="2">
    <source>
        <dbReference type="Proteomes" id="UP000237440"/>
    </source>
</evidence>
<name>A0A2S3VJN6_9PSED</name>
<reference evidence="2" key="1">
    <citation type="submission" date="2017-02" db="EMBL/GenBank/DDBJ databases">
        <authorList>
            <person name="Furmanczyk E.M."/>
        </authorList>
    </citation>
    <scope>NUCLEOTIDE SEQUENCE [LARGE SCALE GENOMIC DNA]</scope>
    <source>
        <strain evidence="2">AP3_22</strain>
    </source>
</reference>
<dbReference type="NCBIfam" id="TIGR03696">
    <property type="entry name" value="Rhs_assc_core"/>
    <property type="match status" value="1"/>
</dbReference>
<proteinExistence type="predicted"/>
<keyword evidence="2" id="KW-1185">Reference proteome</keyword>
<dbReference type="Proteomes" id="UP000237440">
    <property type="component" value="Unassembled WGS sequence"/>
</dbReference>
<dbReference type="PANTHER" id="PTHR32305:SF15">
    <property type="entry name" value="PROTEIN RHSA-RELATED"/>
    <property type="match status" value="1"/>
</dbReference>
<dbReference type="GO" id="GO:0008237">
    <property type="term" value="F:metallopeptidase activity"/>
    <property type="evidence" value="ECO:0007669"/>
    <property type="project" value="InterPro"/>
</dbReference>
<gene>
    <name evidence="1" type="ORF">B0D71_22055</name>
</gene>
<dbReference type="PANTHER" id="PTHR32305">
    <property type="match status" value="1"/>
</dbReference>
<dbReference type="InterPro" id="IPR022385">
    <property type="entry name" value="Rhs_assc_core"/>
</dbReference>
<dbReference type="InterPro" id="IPR024079">
    <property type="entry name" value="MetalloPept_cat_dom_sf"/>
</dbReference>
<dbReference type="EMBL" id="MUJK01000008">
    <property type="protein sequence ID" value="POF40156.1"/>
    <property type="molecule type" value="Genomic_DNA"/>
</dbReference>
<dbReference type="InterPro" id="IPR050708">
    <property type="entry name" value="T6SS_VgrG/RHS"/>
</dbReference>
<organism evidence="1 2">
    <name type="scientific">Pseudomonas laurylsulfativorans</name>
    <dbReference type="NCBI Taxonomy" id="1943631"/>
    <lineage>
        <taxon>Bacteria</taxon>
        <taxon>Pseudomonadati</taxon>
        <taxon>Pseudomonadota</taxon>
        <taxon>Gammaproteobacteria</taxon>
        <taxon>Pseudomonadales</taxon>
        <taxon>Pseudomonadaceae</taxon>
        <taxon>Pseudomonas</taxon>
    </lineage>
</organism>
<dbReference type="Gene3D" id="3.40.390.10">
    <property type="entry name" value="Collagenase (Catalytic Domain)"/>
    <property type="match status" value="1"/>
</dbReference>
<dbReference type="Gene3D" id="2.180.10.10">
    <property type="entry name" value="RHS repeat-associated core"/>
    <property type="match status" value="1"/>
</dbReference>